<name>A0A2M7XYW1_9BACT</name>
<evidence type="ECO:0000313" key="2">
    <source>
        <dbReference type="EMBL" id="PJA55908.1"/>
    </source>
</evidence>
<feature type="transmembrane region" description="Helical" evidence="1">
    <location>
        <begin position="98"/>
        <end position="116"/>
    </location>
</feature>
<dbReference type="EMBL" id="PFWL01000047">
    <property type="protein sequence ID" value="PJA55908.1"/>
    <property type="molecule type" value="Genomic_DNA"/>
</dbReference>
<evidence type="ECO:0000313" key="3">
    <source>
        <dbReference type="Proteomes" id="UP000229647"/>
    </source>
</evidence>
<feature type="transmembrane region" description="Helical" evidence="1">
    <location>
        <begin position="311"/>
        <end position="330"/>
    </location>
</feature>
<feature type="transmembrane region" description="Helical" evidence="1">
    <location>
        <begin position="267"/>
        <end position="283"/>
    </location>
</feature>
<feature type="transmembrane region" description="Helical" evidence="1">
    <location>
        <begin position="164"/>
        <end position="181"/>
    </location>
</feature>
<gene>
    <name evidence="2" type="ORF">CO165_01075</name>
</gene>
<evidence type="ECO:0000256" key="1">
    <source>
        <dbReference type="SAM" id="Phobius"/>
    </source>
</evidence>
<feature type="transmembrane region" description="Helical" evidence="1">
    <location>
        <begin position="187"/>
        <end position="207"/>
    </location>
</feature>
<proteinExistence type="predicted"/>
<feature type="transmembrane region" description="Helical" evidence="1">
    <location>
        <begin position="214"/>
        <end position="234"/>
    </location>
</feature>
<feature type="transmembrane region" description="Helical" evidence="1">
    <location>
        <begin position="240"/>
        <end position="260"/>
    </location>
</feature>
<reference evidence="3" key="1">
    <citation type="submission" date="2017-09" db="EMBL/GenBank/DDBJ databases">
        <title>Depth-based differentiation of microbial function through sediment-hosted aquifers and enrichment of novel symbionts in the deep terrestrial subsurface.</title>
        <authorList>
            <person name="Probst A.J."/>
            <person name="Ladd B."/>
            <person name="Jarett J.K."/>
            <person name="Geller-Mcgrath D.E."/>
            <person name="Sieber C.M.K."/>
            <person name="Emerson J.B."/>
            <person name="Anantharaman K."/>
            <person name="Thomas B.C."/>
            <person name="Malmstrom R."/>
            <person name="Stieglmeier M."/>
            <person name="Klingl A."/>
            <person name="Woyke T."/>
            <person name="Ryan C.M."/>
            <person name="Banfield J.F."/>
        </authorList>
    </citation>
    <scope>NUCLEOTIDE SEQUENCE [LARGE SCALE GENOMIC DNA]</scope>
</reference>
<sequence>MNNDFLLLFLYIGGIFLSGYCFILGFFKEIVKKQTIFTNSALSWFVGSYIFIFGLYLLTFFNKLNIIVKGNFIYFLLTLFVLSIIVTIRRWRYLTPRLTINIVIFILFIIFFIPLIKDALFSYLIGWDAIGIWMLKAKVFFFNSGFWNNSFFMEKGAFFYANKSYPLGIPLLISGYYHLIGSVNDQMAQFILLMFYLNMVIMSYGMIRKIFPTFSHFFSFLIILSISLLPNFIIYSHNGYVDMILGAVFLAQTILFIIFFDEEDQNLKLKYAALLFIIGALGATIKNEGYTFWATASILTFILYKEKKRFINLFVLLFLALIPILLWEYVKKTYHLSISYYFENAGIQIQNLSRLKPIVFQYLDELMSVSKYGILLLSFFFIFIFQSTVLIFKKKFMTLIPLLLIILQLSFYSLIFFIAAVPIDWQVKALDRLSLHVLPSFFILVLYLLKEKVTYEKT</sequence>
<accession>A0A2M7XYW1</accession>
<keyword evidence="1" id="KW-1133">Transmembrane helix</keyword>
<feature type="transmembrane region" description="Helical" evidence="1">
    <location>
        <begin position="399"/>
        <end position="421"/>
    </location>
</feature>
<feature type="transmembrane region" description="Helical" evidence="1">
    <location>
        <begin position="289"/>
        <end position="304"/>
    </location>
</feature>
<feature type="transmembrane region" description="Helical" evidence="1">
    <location>
        <begin position="39"/>
        <end position="60"/>
    </location>
</feature>
<feature type="transmembrane region" description="Helical" evidence="1">
    <location>
        <begin position="6"/>
        <end position="27"/>
    </location>
</feature>
<protein>
    <recommendedName>
        <fullName evidence="4">Glycosyltransferase RgtA/B/C/D-like domain-containing protein</fullName>
    </recommendedName>
</protein>
<keyword evidence="1" id="KW-0472">Membrane</keyword>
<feature type="transmembrane region" description="Helical" evidence="1">
    <location>
        <begin position="433"/>
        <end position="449"/>
    </location>
</feature>
<feature type="transmembrane region" description="Helical" evidence="1">
    <location>
        <begin position="72"/>
        <end position="91"/>
    </location>
</feature>
<feature type="transmembrane region" description="Helical" evidence="1">
    <location>
        <begin position="372"/>
        <end position="392"/>
    </location>
</feature>
<dbReference type="Proteomes" id="UP000229647">
    <property type="component" value="Unassembled WGS sequence"/>
</dbReference>
<feature type="transmembrane region" description="Helical" evidence="1">
    <location>
        <begin position="122"/>
        <end position="143"/>
    </location>
</feature>
<evidence type="ECO:0008006" key="4">
    <source>
        <dbReference type="Google" id="ProtNLM"/>
    </source>
</evidence>
<organism evidence="2 3">
    <name type="scientific">Candidatus Roizmanbacteria bacterium CG_4_9_14_3_um_filter_33_18</name>
    <dbReference type="NCBI Taxonomy" id="1974841"/>
    <lineage>
        <taxon>Bacteria</taxon>
        <taxon>Candidatus Roizmaniibacteriota</taxon>
    </lineage>
</organism>
<comment type="caution">
    <text evidence="2">The sequence shown here is derived from an EMBL/GenBank/DDBJ whole genome shotgun (WGS) entry which is preliminary data.</text>
</comment>
<dbReference type="AlphaFoldDB" id="A0A2M7XYW1"/>
<keyword evidence="1" id="KW-0812">Transmembrane</keyword>